<dbReference type="FunFam" id="3.30.40.10:FF:000391">
    <property type="entry name" value="E3 ubiquitin protein ligase RIE1"/>
    <property type="match status" value="1"/>
</dbReference>
<dbReference type="GO" id="GO:0008270">
    <property type="term" value="F:zinc ion binding"/>
    <property type="evidence" value="ECO:0007669"/>
    <property type="project" value="UniProtKB-KW"/>
</dbReference>
<dbReference type="PANTHER" id="PTHR45977:SF11">
    <property type="entry name" value="E3 UBIQUITIN PROTEIN LIGASE RIE1"/>
    <property type="match status" value="1"/>
</dbReference>
<keyword evidence="5 14" id="KW-0812">Transmembrane</keyword>
<evidence type="ECO:0000256" key="7">
    <source>
        <dbReference type="ARBA" id="ARBA00022771"/>
    </source>
</evidence>
<dbReference type="Gene3D" id="3.30.40.10">
    <property type="entry name" value="Zinc/RING finger domain, C3HC4 (zinc finger)"/>
    <property type="match status" value="1"/>
</dbReference>
<comment type="subcellular location">
    <subcellularLocation>
        <location evidence="2">Membrane</location>
        <topology evidence="2">Multi-pass membrane protein</topology>
    </subcellularLocation>
</comment>
<dbReference type="PROSITE" id="PS50089">
    <property type="entry name" value="ZF_RING_2"/>
    <property type="match status" value="1"/>
</dbReference>
<organism evidence="16">
    <name type="scientific">Sesamum latifolium</name>
    <dbReference type="NCBI Taxonomy" id="2727402"/>
    <lineage>
        <taxon>Eukaryota</taxon>
        <taxon>Viridiplantae</taxon>
        <taxon>Streptophyta</taxon>
        <taxon>Embryophyta</taxon>
        <taxon>Tracheophyta</taxon>
        <taxon>Spermatophyta</taxon>
        <taxon>Magnoliopsida</taxon>
        <taxon>eudicotyledons</taxon>
        <taxon>Gunneridae</taxon>
        <taxon>Pentapetalae</taxon>
        <taxon>asterids</taxon>
        <taxon>lamiids</taxon>
        <taxon>Lamiales</taxon>
        <taxon>Pedaliaceae</taxon>
        <taxon>Sesamum</taxon>
    </lineage>
</organism>
<feature type="compositionally biased region" description="Acidic residues" evidence="13">
    <location>
        <begin position="146"/>
        <end position="157"/>
    </location>
</feature>
<dbReference type="EMBL" id="JACGWN010000006">
    <property type="protein sequence ID" value="KAL0446723.1"/>
    <property type="molecule type" value="Genomic_DNA"/>
</dbReference>
<dbReference type="InterPro" id="IPR001841">
    <property type="entry name" value="Znf_RING"/>
</dbReference>
<name>A0AAW2WZ72_9LAMI</name>
<keyword evidence="6" id="KW-0479">Metal-binding</keyword>
<dbReference type="SMART" id="SM00184">
    <property type="entry name" value="RING"/>
    <property type="match status" value="1"/>
</dbReference>
<dbReference type="GO" id="GO:0000325">
    <property type="term" value="C:plant-type vacuole"/>
    <property type="evidence" value="ECO:0007669"/>
    <property type="project" value="TreeGrafter"/>
</dbReference>
<dbReference type="PANTHER" id="PTHR45977">
    <property type="entry name" value="TARGET OF ERK KINASE MPK-1"/>
    <property type="match status" value="1"/>
</dbReference>
<keyword evidence="7 12" id="KW-0863">Zinc-finger</keyword>
<evidence type="ECO:0000256" key="8">
    <source>
        <dbReference type="ARBA" id="ARBA00022786"/>
    </source>
</evidence>
<dbReference type="CDD" id="cd16454">
    <property type="entry name" value="RING-H2_PA-TM-RING"/>
    <property type="match status" value="1"/>
</dbReference>
<keyword evidence="9" id="KW-0862">Zinc</keyword>
<dbReference type="Pfam" id="PF13639">
    <property type="entry name" value="zf-RING_2"/>
    <property type="match status" value="1"/>
</dbReference>
<gene>
    <name evidence="16" type="ORF">Slati_1800200</name>
</gene>
<feature type="transmembrane region" description="Helical" evidence="14">
    <location>
        <begin position="72"/>
        <end position="92"/>
    </location>
</feature>
<evidence type="ECO:0000256" key="14">
    <source>
        <dbReference type="SAM" id="Phobius"/>
    </source>
</evidence>
<keyword evidence="11 14" id="KW-0472">Membrane</keyword>
<evidence type="ECO:0000256" key="2">
    <source>
        <dbReference type="ARBA" id="ARBA00004141"/>
    </source>
</evidence>
<feature type="transmembrane region" description="Helical" evidence="14">
    <location>
        <begin position="205"/>
        <end position="223"/>
    </location>
</feature>
<feature type="domain" description="RING-type" evidence="15">
    <location>
        <begin position="307"/>
        <end position="348"/>
    </location>
</feature>
<sequence>MSSDTSSGSPTAPLLRARQPSSNGSRASTLSLLLSRAVSSTQRRGGASMLVRETAARELEERRADWGYSKPVVALDIMWNLAFVIVSIVMLICTTNEKPNVPIRVWVCGYAFQCLVHVFLVWVEYKRRNSSQERNLDGAEGREEENQSENEEEESEESGLLGITSGSSRVKRCESVNTMVSFLWWIVGFYWVVSGSEILLTSAPRLYWLAVVFLAFDVIFAIFCVVLACLIGIALCCCLPCIIAILYAIAGQEGASEADLSILPKYRYQSCKDEDRVGYAAGRMIPIETSSGYITNERILLPEDAECCICLCTYEEGTELHALPCNHHFHATCIVKWLKMNATCPLCKYNILKGNDQV</sequence>
<dbReference type="SUPFAM" id="SSF57850">
    <property type="entry name" value="RING/U-box"/>
    <property type="match status" value="1"/>
</dbReference>
<keyword evidence="8" id="KW-0833">Ubl conjugation pathway</keyword>
<feature type="transmembrane region" description="Helical" evidence="14">
    <location>
        <begin position="104"/>
        <end position="125"/>
    </location>
</feature>
<accession>A0AAW2WZ72</accession>
<evidence type="ECO:0000256" key="9">
    <source>
        <dbReference type="ARBA" id="ARBA00022833"/>
    </source>
</evidence>
<feature type="compositionally biased region" description="Polar residues" evidence="13">
    <location>
        <begin position="1"/>
        <end position="10"/>
    </location>
</feature>
<dbReference type="GO" id="GO:0006511">
    <property type="term" value="P:ubiquitin-dependent protein catabolic process"/>
    <property type="evidence" value="ECO:0007669"/>
    <property type="project" value="TreeGrafter"/>
</dbReference>
<feature type="region of interest" description="Disordered" evidence="13">
    <location>
        <begin position="134"/>
        <end position="161"/>
    </location>
</feature>
<evidence type="ECO:0000256" key="4">
    <source>
        <dbReference type="ARBA" id="ARBA00022679"/>
    </source>
</evidence>
<feature type="transmembrane region" description="Helical" evidence="14">
    <location>
        <begin position="176"/>
        <end position="193"/>
    </location>
</feature>
<evidence type="ECO:0000259" key="15">
    <source>
        <dbReference type="PROSITE" id="PS50089"/>
    </source>
</evidence>
<keyword evidence="4" id="KW-0808">Transferase</keyword>
<feature type="transmembrane region" description="Helical" evidence="14">
    <location>
        <begin position="230"/>
        <end position="250"/>
    </location>
</feature>
<protein>
    <recommendedName>
        <fullName evidence="3">RING-type E3 ubiquitin transferase</fullName>
        <ecNumber evidence="3">2.3.2.27</ecNumber>
    </recommendedName>
</protein>
<evidence type="ECO:0000256" key="10">
    <source>
        <dbReference type="ARBA" id="ARBA00022989"/>
    </source>
</evidence>
<proteinExistence type="predicted"/>
<keyword evidence="10 14" id="KW-1133">Transmembrane helix</keyword>
<dbReference type="InterPro" id="IPR013083">
    <property type="entry name" value="Znf_RING/FYVE/PHD"/>
</dbReference>
<evidence type="ECO:0000256" key="11">
    <source>
        <dbReference type="ARBA" id="ARBA00023136"/>
    </source>
</evidence>
<comment type="caution">
    <text evidence="16">The sequence shown here is derived from an EMBL/GenBank/DDBJ whole genome shotgun (WGS) entry which is preliminary data.</text>
</comment>
<evidence type="ECO:0000256" key="5">
    <source>
        <dbReference type="ARBA" id="ARBA00022692"/>
    </source>
</evidence>
<evidence type="ECO:0000256" key="13">
    <source>
        <dbReference type="SAM" id="MobiDB-lite"/>
    </source>
</evidence>
<dbReference type="EC" id="2.3.2.27" evidence="3"/>
<dbReference type="AlphaFoldDB" id="A0AAW2WZ72"/>
<dbReference type="GO" id="GO:0016020">
    <property type="term" value="C:membrane"/>
    <property type="evidence" value="ECO:0007669"/>
    <property type="project" value="UniProtKB-SubCell"/>
</dbReference>
<feature type="region of interest" description="Disordered" evidence="13">
    <location>
        <begin position="1"/>
        <end position="26"/>
    </location>
</feature>
<evidence type="ECO:0000256" key="3">
    <source>
        <dbReference type="ARBA" id="ARBA00012483"/>
    </source>
</evidence>
<dbReference type="GO" id="GO:0016567">
    <property type="term" value="P:protein ubiquitination"/>
    <property type="evidence" value="ECO:0007669"/>
    <property type="project" value="TreeGrafter"/>
</dbReference>
<evidence type="ECO:0000256" key="12">
    <source>
        <dbReference type="PROSITE-ProRule" id="PRU00175"/>
    </source>
</evidence>
<evidence type="ECO:0000313" key="16">
    <source>
        <dbReference type="EMBL" id="KAL0446723.1"/>
    </source>
</evidence>
<comment type="catalytic activity">
    <reaction evidence="1">
        <text>S-ubiquitinyl-[E2 ubiquitin-conjugating enzyme]-L-cysteine + [acceptor protein]-L-lysine = [E2 ubiquitin-conjugating enzyme]-L-cysteine + N(6)-ubiquitinyl-[acceptor protein]-L-lysine.</text>
        <dbReference type="EC" id="2.3.2.27"/>
    </reaction>
</comment>
<feature type="compositionally biased region" description="Basic and acidic residues" evidence="13">
    <location>
        <begin position="134"/>
        <end position="145"/>
    </location>
</feature>
<dbReference type="GO" id="GO:0061630">
    <property type="term" value="F:ubiquitin protein ligase activity"/>
    <property type="evidence" value="ECO:0007669"/>
    <property type="project" value="UniProtKB-EC"/>
</dbReference>
<reference evidence="16" key="2">
    <citation type="journal article" date="2024" name="Plant">
        <title>Genomic evolution and insights into agronomic trait innovations of Sesamum species.</title>
        <authorList>
            <person name="Miao H."/>
            <person name="Wang L."/>
            <person name="Qu L."/>
            <person name="Liu H."/>
            <person name="Sun Y."/>
            <person name="Le M."/>
            <person name="Wang Q."/>
            <person name="Wei S."/>
            <person name="Zheng Y."/>
            <person name="Lin W."/>
            <person name="Duan Y."/>
            <person name="Cao H."/>
            <person name="Xiong S."/>
            <person name="Wang X."/>
            <person name="Wei L."/>
            <person name="Li C."/>
            <person name="Ma Q."/>
            <person name="Ju M."/>
            <person name="Zhao R."/>
            <person name="Li G."/>
            <person name="Mu C."/>
            <person name="Tian Q."/>
            <person name="Mei H."/>
            <person name="Zhang T."/>
            <person name="Gao T."/>
            <person name="Zhang H."/>
        </authorList>
    </citation>
    <scope>NUCLEOTIDE SEQUENCE</scope>
    <source>
        <strain evidence="16">KEN1</strain>
    </source>
</reference>
<reference evidence="16" key="1">
    <citation type="submission" date="2020-06" db="EMBL/GenBank/DDBJ databases">
        <authorList>
            <person name="Li T."/>
            <person name="Hu X."/>
            <person name="Zhang T."/>
            <person name="Song X."/>
            <person name="Zhang H."/>
            <person name="Dai N."/>
            <person name="Sheng W."/>
            <person name="Hou X."/>
            <person name="Wei L."/>
        </authorList>
    </citation>
    <scope>NUCLEOTIDE SEQUENCE</scope>
    <source>
        <strain evidence="16">KEN1</strain>
        <tissue evidence="16">Leaf</tissue>
    </source>
</reference>
<evidence type="ECO:0000256" key="1">
    <source>
        <dbReference type="ARBA" id="ARBA00000900"/>
    </source>
</evidence>
<evidence type="ECO:0000256" key="6">
    <source>
        <dbReference type="ARBA" id="ARBA00022723"/>
    </source>
</evidence>